<proteinExistence type="predicted"/>
<dbReference type="InterPro" id="IPR025048">
    <property type="entry name" value="DUF3987"/>
</dbReference>
<organism evidence="1 2">
    <name type="scientific">Paraclostridium bifermentans</name>
    <name type="common">Clostridium bifermentans</name>
    <dbReference type="NCBI Taxonomy" id="1490"/>
    <lineage>
        <taxon>Bacteria</taxon>
        <taxon>Bacillati</taxon>
        <taxon>Bacillota</taxon>
        <taxon>Clostridia</taxon>
        <taxon>Peptostreptococcales</taxon>
        <taxon>Peptostreptococcaceae</taxon>
        <taxon>Paraclostridium</taxon>
    </lineage>
</organism>
<protein>
    <submittedName>
        <fullName evidence="1">DUF3987 domain-containing protein</fullName>
    </submittedName>
</protein>
<gene>
    <name evidence="1" type="ORF">QJS64_19515</name>
</gene>
<name>A0ABY8R7F0_PARBF</name>
<evidence type="ECO:0000313" key="2">
    <source>
        <dbReference type="Proteomes" id="UP001239169"/>
    </source>
</evidence>
<keyword evidence="2" id="KW-1185">Reference proteome</keyword>
<dbReference type="EMBL" id="CP124687">
    <property type="protein sequence ID" value="WGX77469.1"/>
    <property type="molecule type" value="Genomic_DNA"/>
</dbReference>
<geneLocation type="plasmid" evidence="1 2">
    <name>unnamed2</name>
</geneLocation>
<sequence>MQRDSVQFPESSAYMHFLGTVSAAMMGRFWVEYHGSEQPTTLYVITSQPPSAGKSAINSLAIDPIVAEVERINESRKKERKKIMAKLSANKQALKGELSQSDMVKLFEDRDELEEKLEKLCDLTFPVSDTTPEGLAKINNRQGNFAVISDEATAVNSLWGSRMATMAARRRTANWCSKHGIKATYRIARADVSNNMSFVALGCICVIAQDETIDAIMQAGSRGIGVSERFLWFVSKPV</sequence>
<accession>A0ABY8R7F0</accession>
<evidence type="ECO:0000313" key="1">
    <source>
        <dbReference type="EMBL" id="WGX77469.1"/>
    </source>
</evidence>
<keyword evidence="1" id="KW-0614">Plasmid</keyword>
<dbReference type="Proteomes" id="UP001239169">
    <property type="component" value="Plasmid unnamed2"/>
</dbReference>
<dbReference type="Pfam" id="PF13148">
    <property type="entry name" value="DUF3987"/>
    <property type="match status" value="1"/>
</dbReference>
<reference evidence="1 2" key="1">
    <citation type="submission" date="2023-04" db="EMBL/GenBank/DDBJ databases">
        <title>Bacteria Genome Submission.</title>
        <authorList>
            <person name="Isaac P."/>
        </authorList>
    </citation>
    <scope>NUCLEOTIDE SEQUENCE [LARGE SCALE GENOMIC DNA]</scope>
    <source>
        <strain evidence="1 2">SampleS7P1</strain>
        <plasmid evidence="1 2">unnamed2</plasmid>
    </source>
</reference>